<feature type="compositionally biased region" description="Pro residues" evidence="10">
    <location>
        <begin position="686"/>
        <end position="697"/>
    </location>
</feature>
<dbReference type="InterPro" id="IPR013083">
    <property type="entry name" value="Znf_RING/FYVE/PHD"/>
</dbReference>
<evidence type="ECO:0000256" key="2">
    <source>
        <dbReference type="ARBA" id="ARBA00022723"/>
    </source>
</evidence>
<feature type="compositionally biased region" description="Low complexity" evidence="10">
    <location>
        <begin position="676"/>
        <end position="685"/>
    </location>
</feature>
<organism evidence="12">
    <name type="scientific">Auxenochlorella protothecoides</name>
    <name type="common">Green microalga</name>
    <name type="synonym">Chlorella protothecoides</name>
    <dbReference type="NCBI Taxonomy" id="3075"/>
    <lineage>
        <taxon>Eukaryota</taxon>
        <taxon>Viridiplantae</taxon>
        <taxon>Chlorophyta</taxon>
        <taxon>core chlorophytes</taxon>
        <taxon>Trebouxiophyceae</taxon>
        <taxon>Chlorellales</taxon>
        <taxon>Chlorellaceae</taxon>
        <taxon>Auxenochlorella</taxon>
    </lineage>
</organism>
<protein>
    <recommendedName>
        <fullName evidence="11">RING-type domain-containing protein</fullName>
    </recommendedName>
</protein>
<keyword evidence="5" id="KW-0805">Transcription regulation</keyword>
<dbReference type="Pfam" id="PF00097">
    <property type="entry name" value="zf-C3HC4"/>
    <property type="match status" value="1"/>
</dbReference>
<evidence type="ECO:0000256" key="7">
    <source>
        <dbReference type="ARBA" id="ARBA00023163"/>
    </source>
</evidence>
<feature type="region of interest" description="Disordered" evidence="10">
    <location>
        <begin position="676"/>
        <end position="727"/>
    </location>
</feature>
<evidence type="ECO:0000259" key="11">
    <source>
        <dbReference type="PROSITE" id="PS50089"/>
    </source>
</evidence>
<dbReference type="GO" id="GO:0003677">
    <property type="term" value="F:DNA binding"/>
    <property type="evidence" value="ECO:0007669"/>
    <property type="project" value="UniProtKB-KW"/>
</dbReference>
<dbReference type="Gene3D" id="3.30.730.10">
    <property type="entry name" value="AP2/ERF domain"/>
    <property type="match status" value="1"/>
</dbReference>
<keyword evidence="4" id="KW-0862">Zinc</keyword>
<evidence type="ECO:0000256" key="1">
    <source>
        <dbReference type="ARBA" id="ARBA00004123"/>
    </source>
</evidence>
<name>A0A1D1ZRE4_AUXPR</name>
<dbReference type="InterPro" id="IPR036955">
    <property type="entry name" value="AP2/ERF_dom_sf"/>
</dbReference>
<sequence>MNGAPGTGWMSYCRPPSPRRGTDHGKRNMADQATGMGAGITSAAGAGAGNTRAAGPTPASAIPATVQFPDRFLAVPANPLLERMRCTYCAGGYMQPLVLTSCMHRFCTACWSNWASRQECLGRAPNCPQCNTPVPPGAVRVDTDFDALVNIVLGPHRRAGGPPPPLASGRQGWRAGAAVQEPPGADCTASLHAPGVAGHRGPSSVAQSATGALPATAWPSGGEPPARLPPRPRCPLPNGGLTGPQAPRCDPRGGIEPVPPAHFATLLAGASVPAAPLPAGAPVPAAPLLAGSSVPAAAPPAGSSVSAVAPFAGARVQIPVTHAGLSTHAAAPSAAPQEAGGAARLNGAAAQGSAPAPIPRPARAEPDPRPVSLQPSPDPGFWAGFKGVRQQSRGWSSRSKHNGEFRFLGSYDSPGEAAAAYDLFVVGTVLASRWRLNFPRLRALYIELTHPNQRSISTHLLTQQLPILVGALARNPLAAYILEATEPDGELLPGAYPIRPAAAPDEARVAGVGWGSGGRCGPRTRRAGAPPPPAPPPPLVPRHLTPEEHPAELAAAYAEAVPGGPGALRGEARRATVLVAPRPPERCRAVGVWGQADPGGGGGQALPQQALTCPPTATLADVQEVGQQEGAGLFTFCGGAICPAQDVPGVASTARRVALAVRPGAERHDTLVRWAAPRSPRLPSRTPWPPRSWPRPWRPGRGLAPDRRGSRSPASAGRETRPPIPAL</sequence>
<feature type="region of interest" description="Disordered" evidence="10">
    <location>
        <begin position="514"/>
        <end position="540"/>
    </location>
</feature>
<dbReference type="GO" id="GO:0008270">
    <property type="term" value="F:zinc ion binding"/>
    <property type="evidence" value="ECO:0007669"/>
    <property type="project" value="UniProtKB-KW"/>
</dbReference>
<evidence type="ECO:0000256" key="8">
    <source>
        <dbReference type="ARBA" id="ARBA00023242"/>
    </source>
</evidence>
<dbReference type="AlphaFoldDB" id="A0A1D1ZRE4"/>
<dbReference type="PROSITE" id="PS50089">
    <property type="entry name" value="ZF_RING_2"/>
    <property type="match status" value="1"/>
</dbReference>
<feature type="region of interest" description="Disordered" evidence="10">
    <location>
        <begin position="329"/>
        <end position="376"/>
    </location>
</feature>
<reference evidence="12" key="1">
    <citation type="submission" date="2015-08" db="EMBL/GenBank/DDBJ databases">
        <authorList>
            <person name="Babu N.S."/>
            <person name="Beckwith C.J."/>
            <person name="Beseler K.G."/>
            <person name="Brison A."/>
            <person name="Carone J.V."/>
            <person name="Caskin T.P."/>
            <person name="Diamond M."/>
            <person name="Durham M.E."/>
            <person name="Foxe J.M."/>
            <person name="Go M."/>
            <person name="Henderson B.A."/>
            <person name="Jones I.B."/>
            <person name="McGettigan J.A."/>
            <person name="Micheletti S.J."/>
            <person name="Nasrallah M.E."/>
            <person name="Ortiz D."/>
            <person name="Piller C.R."/>
            <person name="Privatt S.R."/>
            <person name="Schneider S.L."/>
            <person name="Sharp S."/>
            <person name="Smith T.C."/>
            <person name="Stanton J.D."/>
            <person name="Ullery H.E."/>
            <person name="Wilson R.J."/>
            <person name="Serrano M.G."/>
            <person name="Buck G."/>
            <person name="Lee V."/>
            <person name="Wang Y."/>
            <person name="Carvalho R."/>
            <person name="Voegtly L."/>
            <person name="Shi R."/>
            <person name="Duckworth R."/>
            <person name="Johnson A."/>
            <person name="Loviza R."/>
            <person name="Walstead R."/>
            <person name="Shah Z."/>
            <person name="Kiflezghi M."/>
            <person name="Wade K."/>
            <person name="Ball S.L."/>
            <person name="Bradley K.W."/>
            <person name="Asai D.J."/>
            <person name="Bowman C.A."/>
            <person name="Russell D.A."/>
            <person name="Pope W.H."/>
            <person name="Jacobs-Sera D."/>
            <person name="Hendrix R.W."/>
            <person name="Hatfull G.F."/>
        </authorList>
    </citation>
    <scope>NUCLEOTIDE SEQUENCE</scope>
</reference>
<accession>A0A1D1ZRE4</accession>
<evidence type="ECO:0000256" key="3">
    <source>
        <dbReference type="ARBA" id="ARBA00022771"/>
    </source>
</evidence>
<keyword evidence="6" id="KW-0238">DNA-binding</keyword>
<dbReference type="InterPro" id="IPR018957">
    <property type="entry name" value="Znf_C3HC4_RING-type"/>
</dbReference>
<dbReference type="GO" id="GO:0005634">
    <property type="term" value="C:nucleus"/>
    <property type="evidence" value="ECO:0007669"/>
    <property type="project" value="UniProtKB-SubCell"/>
</dbReference>
<evidence type="ECO:0000256" key="9">
    <source>
        <dbReference type="PROSITE-ProRule" id="PRU00175"/>
    </source>
</evidence>
<dbReference type="GO" id="GO:0003700">
    <property type="term" value="F:DNA-binding transcription factor activity"/>
    <property type="evidence" value="ECO:0007669"/>
    <property type="project" value="InterPro"/>
</dbReference>
<gene>
    <name evidence="12" type="ORF">g.22658</name>
</gene>
<proteinExistence type="predicted"/>
<feature type="compositionally biased region" description="Pro residues" evidence="10">
    <location>
        <begin position="226"/>
        <end position="235"/>
    </location>
</feature>
<feature type="region of interest" description="Disordered" evidence="10">
    <location>
        <begin position="1"/>
        <end position="29"/>
    </location>
</feature>
<evidence type="ECO:0000256" key="5">
    <source>
        <dbReference type="ARBA" id="ARBA00023015"/>
    </source>
</evidence>
<evidence type="ECO:0000313" key="12">
    <source>
        <dbReference type="EMBL" id="JAT69417.1"/>
    </source>
</evidence>
<dbReference type="SMART" id="SM00380">
    <property type="entry name" value="AP2"/>
    <property type="match status" value="1"/>
</dbReference>
<feature type="compositionally biased region" description="Low complexity" evidence="10">
    <location>
        <begin position="329"/>
        <end position="355"/>
    </location>
</feature>
<feature type="region of interest" description="Disordered" evidence="10">
    <location>
        <begin position="196"/>
        <end position="248"/>
    </location>
</feature>
<feature type="domain" description="RING-type" evidence="11">
    <location>
        <begin position="86"/>
        <end position="131"/>
    </location>
</feature>
<evidence type="ECO:0000256" key="6">
    <source>
        <dbReference type="ARBA" id="ARBA00023125"/>
    </source>
</evidence>
<keyword evidence="7" id="KW-0804">Transcription</keyword>
<keyword evidence="3 9" id="KW-0863">Zinc-finger</keyword>
<dbReference type="InterPro" id="IPR001841">
    <property type="entry name" value="Znf_RING"/>
</dbReference>
<keyword evidence="2" id="KW-0479">Metal-binding</keyword>
<dbReference type="SUPFAM" id="SSF57850">
    <property type="entry name" value="RING/U-box"/>
    <property type="match status" value="1"/>
</dbReference>
<dbReference type="Gene3D" id="3.30.40.10">
    <property type="entry name" value="Zinc/RING finger domain, C3HC4 (zinc finger)"/>
    <property type="match status" value="1"/>
</dbReference>
<evidence type="ECO:0000256" key="4">
    <source>
        <dbReference type="ARBA" id="ARBA00022833"/>
    </source>
</evidence>
<evidence type="ECO:0000256" key="10">
    <source>
        <dbReference type="SAM" id="MobiDB-lite"/>
    </source>
</evidence>
<comment type="subcellular location">
    <subcellularLocation>
        <location evidence="1">Nucleus</location>
    </subcellularLocation>
</comment>
<keyword evidence="8" id="KW-0539">Nucleus</keyword>
<feature type="compositionally biased region" description="Basic and acidic residues" evidence="10">
    <location>
        <begin position="20"/>
        <end position="29"/>
    </location>
</feature>
<dbReference type="EMBL" id="GDKF01009205">
    <property type="protein sequence ID" value="JAT69417.1"/>
    <property type="molecule type" value="Transcribed_RNA"/>
</dbReference>
<dbReference type="InterPro" id="IPR001471">
    <property type="entry name" value="AP2/ERF_dom"/>
</dbReference>
<feature type="compositionally biased region" description="Pro residues" evidence="10">
    <location>
        <begin position="529"/>
        <end position="540"/>
    </location>
</feature>